<dbReference type="EMBL" id="MLJW01000051">
    <property type="protein sequence ID" value="OIR05342.1"/>
    <property type="molecule type" value="Genomic_DNA"/>
</dbReference>
<sequence length="121" mass="13354">MVTNTTAAMEVVETGEKRDRRGRRITPAGRREELVAAWRQSGMTQAAFAQREGINYTTFCSWVQQREGEGSAKAVAKVRFAEMQVPVTQAESEVEVRLTDGTVIRGASAREVVVVVRALRG</sequence>
<protein>
    <recommendedName>
        <fullName evidence="3">Transposase</fullName>
    </recommendedName>
</protein>
<reference evidence="2" key="1">
    <citation type="submission" date="2016-10" db="EMBL/GenBank/DDBJ databases">
        <title>Sequence of Gallionella enrichment culture.</title>
        <authorList>
            <person name="Poehlein A."/>
            <person name="Muehling M."/>
            <person name="Daniel R."/>
        </authorList>
    </citation>
    <scope>NUCLEOTIDE SEQUENCE</scope>
</reference>
<evidence type="ECO:0000313" key="2">
    <source>
        <dbReference type="EMBL" id="OIR05342.1"/>
    </source>
</evidence>
<organism evidence="2">
    <name type="scientific">mine drainage metagenome</name>
    <dbReference type="NCBI Taxonomy" id="410659"/>
    <lineage>
        <taxon>unclassified sequences</taxon>
        <taxon>metagenomes</taxon>
        <taxon>ecological metagenomes</taxon>
    </lineage>
</organism>
<gene>
    <name evidence="2" type="ORF">GALL_126540</name>
</gene>
<evidence type="ECO:0008006" key="3">
    <source>
        <dbReference type="Google" id="ProtNLM"/>
    </source>
</evidence>
<comment type="caution">
    <text evidence="2">The sequence shown here is derived from an EMBL/GenBank/DDBJ whole genome shotgun (WGS) entry which is preliminary data.</text>
</comment>
<feature type="region of interest" description="Disordered" evidence="1">
    <location>
        <begin position="1"/>
        <end position="26"/>
    </location>
</feature>
<dbReference type="SUPFAM" id="SSF48295">
    <property type="entry name" value="TrpR-like"/>
    <property type="match status" value="1"/>
</dbReference>
<dbReference type="AlphaFoldDB" id="A0A1J5SZC5"/>
<evidence type="ECO:0000256" key="1">
    <source>
        <dbReference type="SAM" id="MobiDB-lite"/>
    </source>
</evidence>
<name>A0A1J5SZC5_9ZZZZ</name>
<dbReference type="GO" id="GO:0043565">
    <property type="term" value="F:sequence-specific DNA binding"/>
    <property type="evidence" value="ECO:0007669"/>
    <property type="project" value="InterPro"/>
</dbReference>
<proteinExistence type="predicted"/>
<accession>A0A1J5SZC5</accession>
<dbReference type="NCBIfam" id="NF047593">
    <property type="entry name" value="IS66_ISAeme5_TnpA"/>
    <property type="match status" value="1"/>
</dbReference>
<dbReference type="InterPro" id="IPR010921">
    <property type="entry name" value="Trp_repressor/repl_initiator"/>
</dbReference>